<dbReference type="Proteomes" id="UP001501747">
    <property type="component" value="Unassembled WGS sequence"/>
</dbReference>
<dbReference type="InterPro" id="IPR016193">
    <property type="entry name" value="Cytidine_deaminase-like"/>
</dbReference>
<dbReference type="Gene3D" id="3.40.140.10">
    <property type="entry name" value="Cytidine Deaminase, domain 2"/>
    <property type="match status" value="1"/>
</dbReference>
<evidence type="ECO:0000313" key="1">
    <source>
        <dbReference type="EMBL" id="GAA4017944.1"/>
    </source>
</evidence>
<gene>
    <name evidence="1" type="ORF">GCM10022247_46690</name>
</gene>
<name>A0ABP7SXW7_9PSEU</name>
<reference evidence="2" key="1">
    <citation type="journal article" date="2019" name="Int. J. Syst. Evol. Microbiol.">
        <title>The Global Catalogue of Microorganisms (GCM) 10K type strain sequencing project: providing services to taxonomists for standard genome sequencing and annotation.</title>
        <authorList>
            <consortium name="The Broad Institute Genomics Platform"/>
            <consortium name="The Broad Institute Genome Sequencing Center for Infectious Disease"/>
            <person name="Wu L."/>
            <person name="Ma J."/>
        </authorList>
    </citation>
    <scope>NUCLEOTIDE SEQUENCE [LARGE SCALE GENOMIC DNA]</scope>
    <source>
        <strain evidence="2">JCM 17342</strain>
    </source>
</reference>
<organism evidence="1 2">
    <name type="scientific">Allokutzneria multivorans</name>
    <dbReference type="NCBI Taxonomy" id="1142134"/>
    <lineage>
        <taxon>Bacteria</taxon>
        <taxon>Bacillati</taxon>
        <taxon>Actinomycetota</taxon>
        <taxon>Actinomycetes</taxon>
        <taxon>Pseudonocardiales</taxon>
        <taxon>Pseudonocardiaceae</taxon>
        <taxon>Allokutzneria</taxon>
    </lineage>
</organism>
<sequence>MAEQRELDPEDAKIVTLARSARARTGAAEGAAVRDTDGRTYSACTVALPSLRLTALQAAVAAAVASGAEGLEAAAVVTSAGAVDADSLAAVRDLTREATVLRADATGAVLEVLG</sequence>
<dbReference type="RefSeq" id="WP_344878229.1">
    <property type="nucleotide sequence ID" value="NZ_BAABAL010000017.1"/>
</dbReference>
<accession>A0ABP7SXW7</accession>
<evidence type="ECO:0008006" key="3">
    <source>
        <dbReference type="Google" id="ProtNLM"/>
    </source>
</evidence>
<dbReference type="SUPFAM" id="SSF53927">
    <property type="entry name" value="Cytidine deaminase-like"/>
    <property type="match status" value="1"/>
</dbReference>
<evidence type="ECO:0000313" key="2">
    <source>
        <dbReference type="Proteomes" id="UP001501747"/>
    </source>
</evidence>
<comment type="caution">
    <text evidence="1">The sequence shown here is derived from an EMBL/GenBank/DDBJ whole genome shotgun (WGS) entry which is preliminary data.</text>
</comment>
<protein>
    <recommendedName>
        <fullName evidence="3">Cytidine deaminase</fullName>
    </recommendedName>
</protein>
<dbReference type="EMBL" id="BAABAL010000017">
    <property type="protein sequence ID" value="GAA4017944.1"/>
    <property type="molecule type" value="Genomic_DNA"/>
</dbReference>
<proteinExistence type="predicted"/>
<keyword evidence="2" id="KW-1185">Reference proteome</keyword>